<gene>
    <name evidence="2" type="ORF">K444DRAFT_609051</name>
</gene>
<proteinExistence type="predicted"/>
<evidence type="ECO:0000313" key="3">
    <source>
        <dbReference type="Proteomes" id="UP000235371"/>
    </source>
</evidence>
<reference evidence="2 3" key="1">
    <citation type="submission" date="2016-04" db="EMBL/GenBank/DDBJ databases">
        <title>A degradative enzymes factory behind the ericoid mycorrhizal symbiosis.</title>
        <authorList>
            <consortium name="DOE Joint Genome Institute"/>
            <person name="Martino E."/>
            <person name="Morin E."/>
            <person name="Grelet G."/>
            <person name="Kuo A."/>
            <person name="Kohler A."/>
            <person name="Daghino S."/>
            <person name="Barry K."/>
            <person name="Choi C."/>
            <person name="Cichocki N."/>
            <person name="Clum A."/>
            <person name="Copeland A."/>
            <person name="Hainaut M."/>
            <person name="Haridas S."/>
            <person name="Labutti K."/>
            <person name="Lindquist E."/>
            <person name="Lipzen A."/>
            <person name="Khouja H.-R."/>
            <person name="Murat C."/>
            <person name="Ohm R."/>
            <person name="Olson A."/>
            <person name="Spatafora J."/>
            <person name="Veneault-Fourrey C."/>
            <person name="Henrissat B."/>
            <person name="Grigoriev I."/>
            <person name="Martin F."/>
            <person name="Perotto S."/>
        </authorList>
    </citation>
    <scope>NUCLEOTIDE SEQUENCE [LARGE SCALE GENOMIC DNA]</scope>
    <source>
        <strain evidence="2 3">E</strain>
    </source>
</reference>
<dbReference type="EMBL" id="KZ613758">
    <property type="protein sequence ID" value="PMD64422.1"/>
    <property type="molecule type" value="Genomic_DNA"/>
</dbReference>
<dbReference type="InParanoid" id="A0A2J6TN33"/>
<name>A0A2J6TN33_9HELO</name>
<keyword evidence="3" id="KW-1185">Reference proteome</keyword>
<dbReference type="AlphaFoldDB" id="A0A2J6TN33"/>
<dbReference type="Proteomes" id="UP000235371">
    <property type="component" value="Unassembled WGS sequence"/>
</dbReference>
<evidence type="ECO:0000256" key="1">
    <source>
        <dbReference type="SAM" id="MobiDB-lite"/>
    </source>
</evidence>
<dbReference type="RefSeq" id="XP_024741326.1">
    <property type="nucleotide sequence ID" value="XM_024879503.1"/>
</dbReference>
<dbReference type="OrthoDB" id="4127862at2759"/>
<organism evidence="2 3">
    <name type="scientific">Hyaloscypha bicolor E</name>
    <dbReference type="NCBI Taxonomy" id="1095630"/>
    <lineage>
        <taxon>Eukaryota</taxon>
        <taxon>Fungi</taxon>
        <taxon>Dikarya</taxon>
        <taxon>Ascomycota</taxon>
        <taxon>Pezizomycotina</taxon>
        <taxon>Leotiomycetes</taxon>
        <taxon>Helotiales</taxon>
        <taxon>Hyaloscyphaceae</taxon>
        <taxon>Hyaloscypha</taxon>
        <taxon>Hyaloscypha bicolor</taxon>
    </lineage>
</organism>
<protein>
    <submittedName>
        <fullName evidence="2">Uncharacterized protein</fullName>
    </submittedName>
</protein>
<dbReference type="GeneID" id="36587580"/>
<sequence length="214" mass="26089">MFGSIDKKLRRKAYDRKENERLTMEQNQAQQREIENLRREMAEREGQERAARSEREQQEAFKRQELRRQQDAEAARQHELAIKRQQDENRRRLEEFKKQERRRKKQARLGASTSEAIRDLRHQIKERYQLDCLIWSLKGARAADRPVGEGLMERADAILDEIEQRVDSWRQEDWTPEEWKKATIIRERVKKGGKRRWKNNPPWTEAVERDEWEI</sequence>
<accession>A0A2J6TN33</accession>
<feature type="region of interest" description="Disordered" evidence="1">
    <location>
        <begin position="1"/>
        <end position="112"/>
    </location>
</feature>
<feature type="compositionally biased region" description="Basic and acidic residues" evidence="1">
    <location>
        <begin position="32"/>
        <end position="98"/>
    </location>
</feature>
<evidence type="ECO:0000313" key="2">
    <source>
        <dbReference type="EMBL" id="PMD64422.1"/>
    </source>
</evidence>